<evidence type="ECO:0000313" key="13">
    <source>
        <dbReference type="Proteomes" id="UP000199215"/>
    </source>
</evidence>
<dbReference type="InterPro" id="IPR035965">
    <property type="entry name" value="PAS-like_dom_sf"/>
</dbReference>
<reference evidence="12 13" key="1">
    <citation type="submission" date="2016-10" db="EMBL/GenBank/DDBJ databases">
        <authorList>
            <person name="de Groot N.N."/>
        </authorList>
    </citation>
    <scope>NUCLEOTIDE SEQUENCE [LARGE SCALE GENOMIC DNA]</scope>
    <source>
        <strain evidence="12 13">IBRC-M10418</strain>
    </source>
</reference>
<dbReference type="SMART" id="SM00065">
    <property type="entry name" value="GAF"/>
    <property type="match status" value="1"/>
</dbReference>
<dbReference type="InterPro" id="IPR036097">
    <property type="entry name" value="HisK_dim/P_sf"/>
</dbReference>
<dbReference type="Pfam" id="PF00512">
    <property type="entry name" value="HisKA"/>
    <property type="match status" value="1"/>
</dbReference>
<dbReference type="STRING" id="1267564.SAMN05192561_12123"/>
<dbReference type="InterPro" id="IPR001789">
    <property type="entry name" value="Sig_transdc_resp-reg_receiver"/>
</dbReference>
<dbReference type="SMART" id="SM00448">
    <property type="entry name" value="REC"/>
    <property type="match status" value="1"/>
</dbReference>
<keyword evidence="4" id="KW-0808">Transferase</keyword>
<feature type="region of interest" description="Disordered" evidence="8">
    <location>
        <begin position="683"/>
        <end position="760"/>
    </location>
</feature>
<feature type="modified residue" description="4-aspartylphosphate" evidence="7">
    <location>
        <position position="69"/>
    </location>
</feature>
<dbReference type="SMART" id="SM00388">
    <property type="entry name" value="HisKA"/>
    <property type="match status" value="1"/>
</dbReference>
<keyword evidence="3 7" id="KW-0597">Phosphoprotein</keyword>
<dbReference type="Gene3D" id="1.10.287.130">
    <property type="match status" value="1"/>
</dbReference>
<dbReference type="InterPro" id="IPR003018">
    <property type="entry name" value="GAF"/>
</dbReference>
<dbReference type="InterPro" id="IPR029016">
    <property type="entry name" value="GAF-like_dom_sf"/>
</dbReference>
<dbReference type="OrthoDB" id="8127at2157"/>
<evidence type="ECO:0000259" key="10">
    <source>
        <dbReference type="PROSITE" id="PS50110"/>
    </source>
</evidence>
<dbReference type="GO" id="GO:0000155">
    <property type="term" value="F:phosphorelay sensor kinase activity"/>
    <property type="evidence" value="ECO:0007669"/>
    <property type="project" value="InterPro"/>
</dbReference>
<accession>A0A1H6K162</accession>
<dbReference type="Gene3D" id="3.30.450.40">
    <property type="match status" value="1"/>
</dbReference>
<dbReference type="Pfam" id="PF08448">
    <property type="entry name" value="PAS_4"/>
    <property type="match status" value="2"/>
</dbReference>
<evidence type="ECO:0000313" key="12">
    <source>
        <dbReference type="EMBL" id="SEH65303.1"/>
    </source>
</evidence>
<dbReference type="PANTHER" id="PTHR43711:SF1">
    <property type="entry name" value="HISTIDINE KINASE 1"/>
    <property type="match status" value="1"/>
</dbReference>
<gene>
    <name evidence="12" type="ORF">SAMN05192561_12123</name>
</gene>
<dbReference type="InterPro" id="IPR000014">
    <property type="entry name" value="PAS"/>
</dbReference>
<dbReference type="InterPro" id="IPR013656">
    <property type="entry name" value="PAS_4"/>
</dbReference>
<dbReference type="InterPro" id="IPR011006">
    <property type="entry name" value="CheY-like_superfamily"/>
</dbReference>
<evidence type="ECO:0000259" key="11">
    <source>
        <dbReference type="PROSITE" id="PS50112"/>
    </source>
</evidence>
<dbReference type="SUPFAM" id="SSF55781">
    <property type="entry name" value="GAF domain-like"/>
    <property type="match status" value="1"/>
</dbReference>
<dbReference type="InterPro" id="IPR050736">
    <property type="entry name" value="Sensor_HK_Regulatory"/>
</dbReference>
<dbReference type="SUPFAM" id="SSF55785">
    <property type="entry name" value="PYP-like sensor domain (PAS domain)"/>
    <property type="match status" value="2"/>
</dbReference>
<comment type="catalytic activity">
    <reaction evidence="1">
        <text>ATP + protein L-histidine = ADP + protein N-phospho-L-histidine.</text>
        <dbReference type="EC" id="2.7.13.3"/>
    </reaction>
</comment>
<keyword evidence="6" id="KW-0902">Two-component regulatory system</keyword>
<dbReference type="InterPro" id="IPR036890">
    <property type="entry name" value="HATPase_C_sf"/>
</dbReference>
<dbReference type="Pfam" id="PF13185">
    <property type="entry name" value="GAF_2"/>
    <property type="match status" value="1"/>
</dbReference>
<evidence type="ECO:0000256" key="2">
    <source>
        <dbReference type="ARBA" id="ARBA00012438"/>
    </source>
</evidence>
<dbReference type="NCBIfam" id="TIGR00229">
    <property type="entry name" value="sensory_box"/>
    <property type="match status" value="1"/>
</dbReference>
<dbReference type="EMBL" id="FNWU01000021">
    <property type="protein sequence ID" value="SEH65303.1"/>
    <property type="molecule type" value="Genomic_DNA"/>
</dbReference>
<dbReference type="RefSeq" id="WP_092817892.1">
    <property type="nucleotide sequence ID" value="NZ_FNWU01000021.1"/>
</dbReference>
<evidence type="ECO:0000256" key="4">
    <source>
        <dbReference type="ARBA" id="ARBA00022679"/>
    </source>
</evidence>
<evidence type="ECO:0000256" key="1">
    <source>
        <dbReference type="ARBA" id="ARBA00000085"/>
    </source>
</evidence>
<dbReference type="SMART" id="SM00387">
    <property type="entry name" value="HATPase_c"/>
    <property type="match status" value="1"/>
</dbReference>
<dbReference type="Gene3D" id="3.40.50.2300">
    <property type="match status" value="1"/>
</dbReference>
<dbReference type="SUPFAM" id="SSF47384">
    <property type="entry name" value="Homodimeric domain of signal transducing histidine kinase"/>
    <property type="match status" value="1"/>
</dbReference>
<dbReference type="Gene3D" id="3.30.450.20">
    <property type="entry name" value="PAS domain"/>
    <property type="match status" value="2"/>
</dbReference>
<feature type="domain" description="Response regulatory" evidence="10">
    <location>
        <begin position="18"/>
        <end position="134"/>
    </location>
</feature>
<dbReference type="PANTHER" id="PTHR43711">
    <property type="entry name" value="TWO-COMPONENT HISTIDINE KINASE"/>
    <property type="match status" value="1"/>
</dbReference>
<dbReference type="Pfam" id="PF02518">
    <property type="entry name" value="HATPase_c"/>
    <property type="match status" value="1"/>
</dbReference>
<dbReference type="InterPro" id="IPR003661">
    <property type="entry name" value="HisK_dim/P_dom"/>
</dbReference>
<dbReference type="InterPro" id="IPR003594">
    <property type="entry name" value="HATPase_dom"/>
</dbReference>
<evidence type="ECO:0000256" key="6">
    <source>
        <dbReference type="ARBA" id="ARBA00023012"/>
    </source>
</evidence>
<organism evidence="12 13">
    <name type="scientific">Halopenitus malekzadehii</name>
    <dbReference type="NCBI Taxonomy" id="1267564"/>
    <lineage>
        <taxon>Archaea</taxon>
        <taxon>Methanobacteriati</taxon>
        <taxon>Methanobacteriota</taxon>
        <taxon>Stenosarchaea group</taxon>
        <taxon>Halobacteria</taxon>
        <taxon>Halobacteriales</taxon>
        <taxon>Haloferacaceae</taxon>
        <taxon>Halopenitus</taxon>
    </lineage>
</organism>
<evidence type="ECO:0000256" key="8">
    <source>
        <dbReference type="SAM" id="MobiDB-lite"/>
    </source>
</evidence>
<name>A0A1H6K162_9EURY</name>
<dbReference type="Proteomes" id="UP000199215">
    <property type="component" value="Unassembled WGS sequence"/>
</dbReference>
<dbReference type="Gene3D" id="3.30.565.10">
    <property type="entry name" value="Histidine kinase-like ATPase, C-terminal domain"/>
    <property type="match status" value="1"/>
</dbReference>
<keyword evidence="5" id="KW-0418">Kinase</keyword>
<dbReference type="InterPro" id="IPR005467">
    <property type="entry name" value="His_kinase_dom"/>
</dbReference>
<dbReference type="InterPro" id="IPR004358">
    <property type="entry name" value="Sig_transdc_His_kin-like_C"/>
</dbReference>
<evidence type="ECO:0000256" key="7">
    <source>
        <dbReference type="PROSITE-ProRule" id="PRU00169"/>
    </source>
</evidence>
<dbReference type="AlphaFoldDB" id="A0A1H6K162"/>
<dbReference type="PROSITE" id="PS50110">
    <property type="entry name" value="RESPONSE_REGULATORY"/>
    <property type="match status" value="1"/>
</dbReference>
<evidence type="ECO:0000256" key="3">
    <source>
        <dbReference type="ARBA" id="ARBA00022553"/>
    </source>
</evidence>
<dbReference type="CDD" id="cd00075">
    <property type="entry name" value="HATPase"/>
    <property type="match status" value="1"/>
</dbReference>
<dbReference type="PROSITE" id="PS50112">
    <property type="entry name" value="PAS"/>
    <property type="match status" value="1"/>
</dbReference>
<dbReference type="SUPFAM" id="SSF52172">
    <property type="entry name" value="CheY-like"/>
    <property type="match status" value="1"/>
</dbReference>
<dbReference type="CDD" id="cd00130">
    <property type="entry name" value="PAS"/>
    <property type="match status" value="1"/>
</dbReference>
<protein>
    <recommendedName>
        <fullName evidence="2">histidine kinase</fullName>
        <ecNumber evidence="2">2.7.13.3</ecNumber>
    </recommendedName>
</protein>
<dbReference type="SMART" id="SM00091">
    <property type="entry name" value="PAS"/>
    <property type="match status" value="2"/>
</dbReference>
<dbReference type="Pfam" id="PF00072">
    <property type="entry name" value="Response_reg"/>
    <property type="match status" value="1"/>
</dbReference>
<dbReference type="PRINTS" id="PR00344">
    <property type="entry name" value="BCTRLSENSOR"/>
</dbReference>
<feature type="domain" description="Histidine kinase" evidence="9">
    <location>
        <begin position="574"/>
        <end position="813"/>
    </location>
</feature>
<dbReference type="SUPFAM" id="SSF55874">
    <property type="entry name" value="ATPase domain of HSP90 chaperone/DNA topoisomerase II/histidine kinase"/>
    <property type="match status" value="1"/>
</dbReference>
<evidence type="ECO:0000259" key="9">
    <source>
        <dbReference type="PROSITE" id="PS50109"/>
    </source>
</evidence>
<dbReference type="CDD" id="cd00082">
    <property type="entry name" value="HisKA"/>
    <property type="match status" value="1"/>
</dbReference>
<keyword evidence="13" id="KW-1185">Reference proteome</keyword>
<dbReference type="EC" id="2.7.13.3" evidence="2"/>
<sequence length="820" mass="89077">MSEHTDGYPTADPPAEIRVLHVDDDADVAELTALAVEREDDAFTVITETDTTAGLEHVREGTIDCVVSDYDMPAETGLRFLERVRAIDSDVPFILFTGKGSEEIASEAISAGVTDYIQKETGIDQYTVLANRIENVVDQHRSRRALAESQRRLSRFIDQSPLGTIVYDETFTIRRVNGTAESITGYDESDLVGGTWMPIVPPELQRHVAEVERQLLADKGGYHSVNEIVTADGERRLCSWHNRVVTGADGSVITIVSQFEDVTDQRHQRRELEETNAVLSTLFDTLPVGVLAETIDREVLAANERIFDLFGMPGSPSSAAGADCVELAESVSDRFADPAEFLAGIDRRIADGEPVTEEPIELADGRTVARSYRPIDLPDGSGHLWTYRDVTERERHERRLAALNETTQRLMGARTREAVAEIGVAAARDVIGLEGCAIHLVDAGGSELPPVAATDAIRDLVGEPPTFTAGEAIAWRAYESGEPLSIPDVRDDPDVYDPDTDLRSEVYLPLAEHGVLVAGSETVDDFTEQDVVLGEILAGNVATALEQVDRTETLRARERELVEKNERLEEFTSIASHDLRNPLNVAQGRVELAADECDSDHLEDVQRALDRMEALIADLLTLAREDAADVDIKTVDVATVARACWRTVTTADATLVVDVDRPIRADEGLLRQVFENLLTNAVEHGSTSPRSNPRGDADEHSSTSPRSNPRGDAVGASSDEPSLADARKDAVEPGGTDVTITVGELPDGTGLYVADDGPGIPPEERDRVFEYGYSGADDGTGFGLAIVEKYAAAHGWDVDVTESDAGGARFEITGVEFGEK</sequence>
<proteinExistence type="predicted"/>
<evidence type="ECO:0000256" key="5">
    <source>
        <dbReference type="ARBA" id="ARBA00022777"/>
    </source>
</evidence>
<dbReference type="PROSITE" id="PS50109">
    <property type="entry name" value="HIS_KIN"/>
    <property type="match status" value="1"/>
</dbReference>
<feature type="domain" description="PAS" evidence="11">
    <location>
        <begin position="149"/>
        <end position="219"/>
    </location>
</feature>